<protein>
    <submittedName>
        <fullName evidence="11">TolC family protein</fullName>
    </submittedName>
</protein>
<accession>A0ABX8NAU1</accession>
<sequence length="486" mass="53547">MIDLRGLLLLLFGMPAVAGQSLAPSQPSQAGAVSARAYAAAQAPQIELALADAVALALRDNRAIRSVYLERIAQKFDLRVAHDRFAPQLTLKARYLGNRNHADRYRQADLAPTASLLTPYGTRVSLDWAYGHTRANAAGPRYRDGANLMVIQPLLRGAGREVASAPLRQAQLSEQANRLALKDTVAQTITHTIGLYRELLRAQEQLRIASDALLRANQLVEVNHALIAAGRMPAFDIVQAQAQVASQELALEGSRNHLHASRLALLQALALDLATPLQATELPQVQRLQVDAGQALLQAEALQPGYLMQLIAEQQARIGVHLARDEQRWDLSLLAGASQARERPGSRRDWEQYVGLELEIPIGDLSRRQALVRAEVSLASQQERMAESRQQLQRQVADAVRDIDVRWRQQEIAGRALELSRRKLEIEQEKLALGRSSNFQVLSFEGDLRDAQSVQLDALIAYLNAQAALDLVLGTTLNSWDVALND</sequence>
<evidence type="ECO:0000256" key="4">
    <source>
        <dbReference type="ARBA" id="ARBA00022692"/>
    </source>
</evidence>
<dbReference type="Pfam" id="PF02321">
    <property type="entry name" value="OEP"/>
    <property type="match status" value="1"/>
</dbReference>
<dbReference type="InterPro" id="IPR010131">
    <property type="entry name" value="MdtP/NodT-like"/>
</dbReference>
<evidence type="ECO:0000313" key="11">
    <source>
        <dbReference type="EMBL" id="QXH52422.1"/>
    </source>
</evidence>
<feature type="chain" id="PRO_5045856035" evidence="10">
    <location>
        <begin position="19"/>
        <end position="486"/>
    </location>
</feature>
<dbReference type="RefSeq" id="WP_217841872.1">
    <property type="nucleotide sequence ID" value="NZ_CP077076.1"/>
</dbReference>
<feature type="signal peptide" evidence="10">
    <location>
        <begin position="1"/>
        <end position="18"/>
    </location>
</feature>
<evidence type="ECO:0000256" key="6">
    <source>
        <dbReference type="ARBA" id="ARBA00023139"/>
    </source>
</evidence>
<organism evidence="11 12">
    <name type="scientific">Pseudomonas fakonensis</name>
    <dbReference type="NCBI Taxonomy" id="2842355"/>
    <lineage>
        <taxon>Bacteria</taxon>
        <taxon>Pseudomonadati</taxon>
        <taxon>Pseudomonadota</taxon>
        <taxon>Gammaproteobacteria</taxon>
        <taxon>Pseudomonadales</taxon>
        <taxon>Pseudomonadaceae</taxon>
        <taxon>Pseudomonas</taxon>
    </lineage>
</organism>
<evidence type="ECO:0000256" key="8">
    <source>
        <dbReference type="ARBA" id="ARBA00023288"/>
    </source>
</evidence>
<dbReference type="EMBL" id="CP077076">
    <property type="protein sequence ID" value="QXH52422.1"/>
    <property type="molecule type" value="Genomic_DNA"/>
</dbReference>
<evidence type="ECO:0000313" key="12">
    <source>
        <dbReference type="Proteomes" id="UP001046350"/>
    </source>
</evidence>
<dbReference type="PANTHER" id="PTHR30203:SF30">
    <property type="entry name" value="OUTER MEMBRANE PROTEIN-RELATED"/>
    <property type="match status" value="1"/>
</dbReference>
<evidence type="ECO:0000256" key="3">
    <source>
        <dbReference type="ARBA" id="ARBA00022452"/>
    </source>
</evidence>
<keyword evidence="4" id="KW-0812">Transmembrane</keyword>
<dbReference type="InterPro" id="IPR003423">
    <property type="entry name" value="OMP_efflux"/>
</dbReference>
<dbReference type="PANTHER" id="PTHR30203">
    <property type="entry name" value="OUTER MEMBRANE CATION EFFLUX PROTEIN"/>
    <property type="match status" value="1"/>
</dbReference>
<keyword evidence="12" id="KW-1185">Reference proteome</keyword>
<feature type="coiled-coil region" evidence="9">
    <location>
        <begin position="371"/>
        <end position="402"/>
    </location>
</feature>
<comment type="similarity">
    <text evidence="2">Belongs to the outer membrane factor (OMF) (TC 1.B.17) family.</text>
</comment>
<evidence type="ECO:0000256" key="5">
    <source>
        <dbReference type="ARBA" id="ARBA00023136"/>
    </source>
</evidence>
<keyword evidence="8" id="KW-0449">Lipoprotein</keyword>
<keyword evidence="10" id="KW-0732">Signal</keyword>
<keyword evidence="5" id="KW-0472">Membrane</keyword>
<name>A0ABX8NAU1_9PSED</name>
<gene>
    <name evidence="11" type="ORF">KSS94_04640</name>
</gene>
<keyword evidence="7" id="KW-0998">Cell outer membrane</keyword>
<evidence type="ECO:0000256" key="10">
    <source>
        <dbReference type="SAM" id="SignalP"/>
    </source>
</evidence>
<proteinExistence type="inferred from homology"/>
<reference evidence="11" key="1">
    <citation type="journal article" date="2021" name="Microorganisms">
        <title>The Ever-Expanding Pseudomonas Genus: Description of 43 New Species and Partition of the Pseudomonas putida Group.</title>
        <authorList>
            <person name="Girard L."/>
            <person name="Lood C."/>
            <person name="Hofte M."/>
            <person name="Vandamme P."/>
            <person name="Rokni-Zadeh H."/>
            <person name="van Noort V."/>
            <person name="Lavigne R."/>
            <person name="De Mot R."/>
        </authorList>
    </citation>
    <scope>NUCLEOTIDE SEQUENCE</scope>
    <source>
        <strain evidence="11">COW40</strain>
    </source>
</reference>
<keyword evidence="3" id="KW-1134">Transmembrane beta strand</keyword>
<comment type="subcellular location">
    <subcellularLocation>
        <location evidence="1">Cell outer membrane</location>
    </subcellularLocation>
</comment>
<evidence type="ECO:0000256" key="9">
    <source>
        <dbReference type="SAM" id="Coils"/>
    </source>
</evidence>
<evidence type="ECO:0000256" key="1">
    <source>
        <dbReference type="ARBA" id="ARBA00004442"/>
    </source>
</evidence>
<evidence type="ECO:0000256" key="2">
    <source>
        <dbReference type="ARBA" id="ARBA00007613"/>
    </source>
</evidence>
<keyword evidence="9" id="KW-0175">Coiled coil</keyword>
<dbReference type="Proteomes" id="UP001046350">
    <property type="component" value="Chromosome"/>
</dbReference>
<keyword evidence="6" id="KW-0564">Palmitate</keyword>
<evidence type="ECO:0000256" key="7">
    <source>
        <dbReference type="ARBA" id="ARBA00023237"/>
    </source>
</evidence>